<dbReference type="CDD" id="cd00882">
    <property type="entry name" value="Ras_like_GTPase"/>
    <property type="match status" value="1"/>
</dbReference>
<reference evidence="1 2" key="1">
    <citation type="submission" date="2018-07" db="EMBL/GenBank/DDBJ databases">
        <title>The complete nuclear genome of the prasinophyte Chloropicon primus (CCMP1205).</title>
        <authorList>
            <person name="Pombert J.-F."/>
            <person name="Otis C."/>
            <person name="Turmel M."/>
            <person name="Lemieux C."/>
        </authorList>
    </citation>
    <scope>NUCLEOTIDE SEQUENCE [LARGE SCALE GENOMIC DNA]</scope>
    <source>
        <strain evidence="1 2">CCMP1205</strain>
    </source>
</reference>
<name>A0A5B8MXJ8_9CHLO</name>
<protein>
    <submittedName>
        <fullName evidence="1">Uncharacterized protein</fullName>
    </submittedName>
</protein>
<organism evidence="1 2">
    <name type="scientific">Chloropicon primus</name>
    <dbReference type="NCBI Taxonomy" id="1764295"/>
    <lineage>
        <taxon>Eukaryota</taxon>
        <taxon>Viridiplantae</taxon>
        <taxon>Chlorophyta</taxon>
        <taxon>Chloropicophyceae</taxon>
        <taxon>Chloropicales</taxon>
        <taxon>Chloropicaceae</taxon>
        <taxon>Chloropicon</taxon>
    </lineage>
</organism>
<keyword evidence="2" id="KW-1185">Reference proteome</keyword>
<dbReference type="Pfam" id="PF08477">
    <property type="entry name" value="Roc"/>
    <property type="match status" value="1"/>
</dbReference>
<dbReference type="SUPFAM" id="SSF52540">
    <property type="entry name" value="P-loop containing nucleoside triphosphate hydrolases"/>
    <property type="match status" value="1"/>
</dbReference>
<dbReference type="Gene3D" id="3.40.50.300">
    <property type="entry name" value="P-loop containing nucleotide triphosphate hydrolases"/>
    <property type="match status" value="1"/>
</dbReference>
<dbReference type="InterPro" id="IPR027417">
    <property type="entry name" value="P-loop_NTPase"/>
</dbReference>
<dbReference type="AlphaFoldDB" id="A0A5B8MXJ8"/>
<accession>A0A5B8MXJ8</accession>
<dbReference type="EMBL" id="CP031045">
    <property type="protein sequence ID" value="QDZ24252.1"/>
    <property type="molecule type" value="Genomic_DNA"/>
</dbReference>
<dbReference type="STRING" id="1764295.A0A5B8MXJ8"/>
<evidence type="ECO:0000313" key="1">
    <source>
        <dbReference type="EMBL" id="QDZ24252.1"/>
    </source>
</evidence>
<dbReference type="OrthoDB" id="275177at2759"/>
<evidence type="ECO:0000313" key="2">
    <source>
        <dbReference type="Proteomes" id="UP000316726"/>
    </source>
</evidence>
<sequence length="186" mass="20357">MSSSGGKGTNVLKVCVVGPKGSGKTVLCKLLAEQVFSASSSREYQPTAGLRVQEFDFLHKGVQRQVQLWDCSGDPTYEKYFRVMAKGTQGVLLVHNASKDQEADLEVFYRIFAQPNKLTMAQVATIGTTFTGGNGQQQQAVPLQRKLKTLDHFQVDLGQLVGKQNTGKAMALLRPKFETIVDTVFG</sequence>
<gene>
    <name evidence="1" type="ORF">A3770_12p67700</name>
</gene>
<dbReference type="Proteomes" id="UP000316726">
    <property type="component" value="Chromosome 12"/>
</dbReference>
<proteinExistence type="predicted"/>